<comment type="caution">
    <text evidence="12">The sequence shown here is derived from an EMBL/GenBank/DDBJ whole genome shotgun (WGS) entry which is preliminary data.</text>
</comment>
<dbReference type="Gene3D" id="3.30.160.60">
    <property type="entry name" value="Classic Zinc Finger"/>
    <property type="match status" value="3"/>
</dbReference>
<dbReference type="PANTHER" id="PTHR46451:SF1">
    <property type="entry name" value="RAS-RESPONSIVE ELEMENT-BINDING PROTEIN 1"/>
    <property type="match status" value="1"/>
</dbReference>
<dbReference type="Pfam" id="PF00096">
    <property type="entry name" value="zf-C2H2"/>
    <property type="match status" value="2"/>
</dbReference>
<evidence type="ECO:0000259" key="11">
    <source>
        <dbReference type="PROSITE" id="PS50157"/>
    </source>
</evidence>
<accession>A0A7I8WC50</accession>
<dbReference type="SMART" id="SM00355">
    <property type="entry name" value="ZnF_C2H2"/>
    <property type="match status" value="4"/>
</dbReference>
<protein>
    <submittedName>
        <fullName evidence="12">DgyrCDS13954</fullName>
    </submittedName>
</protein>
<dbReference type="GO" id="GO:0008270">
    <property type="term" value="F:zinc ion binding"/>
    <property type="evidence" value="ECO:0007669"/>
    <property type="project" value="UniProtKB-KW"/>
</dbReference>
<evidence type="ECO:0000313" key="13">
    <source>
        <dbReference type="Proteomes" id="UP000549394"/>
    </source>
</evidence>
<keyword evidence="8" id="KW-0539">Nucleus</keyword>
<reference evidence="12 13" key="1">
    <citation type="submission" date="2020-08" db="EMBL/GenBank/DDBJ databases">
        <authorList>
            <person name="Hejnol A."/>
        </authorList>
    </citation>
    <scope>NUCLEOTIDE SEQUENCE [LARGE SCALE GENOMIC DNA]</scope>
</reference>
<feature type="domain" description="C2H2-type" evidence="11">
    <location>
        <begin position="137"/>
        <end position="164"/>
    </location>
</feature>
<keyword evidence="7" id="KW-0804">Transcription</keyword>
<evidence type="ECO:0000313" key="12">
    <source>
        <dbReference type="EMBL" id="CAD5125745.1"/>
    </source>
</evidence>
<evidence type="ECO:0000256" key="10">
    <source>
        <dbReference type="SAM" id="MobiDB-lite"/>
    </source>
</evidence>
<dbReference type="OrthoDB" id="10018191at2759"/>
<dbReference type="FunFam" id="3.30.160.60:FF:000395">
    <property type="entry name" value="zinc finger protein 513"/>
    <property type="match status" value="1"/>
</dbReference>
<name>A0A7I8WC50_9ANNE</name>
<keyword evidence="2" id="KW-0479">Metal-binding</keyword>
<dbReference type="InterPro" id="IPR036236">
    <property type="entry name" value="Znf_C2H2_sf"/>
</dbReference>
<dbReference type="PANTHER" id="PTHR46451">
    <property type="entry name" value="RAS-RESPONSIVE ELEMENT-BINDING PROTEIN 1"/>
    <property type="match status" value="1"/>
</dbReference>
<feature type="domain" description="C2H2-type" evidence="11">
    <location>
        <begin position="165"/>
        <end position="192"/>
    </location>
</feature>
<keyword evidence="5" id="KW-0862">Zinc</keyword>
<feature type="region of interest" description="Disordered" evidence="10">
    <location>
        <begin position="1"/>
        <end position="54"/>
    </location>
</feature>
<keyword evidence="13" id="KW-1185">Reference proteome</keyword>
<evidence type="ECO:0000256" key="5">
    <source>
        <dbReference type="ARBA" id="ARBA00022833"/>
    </source>
</evidence>
<dbReference type="EMBL" id="CAJFCJ010000028">
    <property type="protein sequence ID" value="CAD5125745.1"/>
    <property type="molecule type" value="Genomic_DNA"/>
</dbReference>
<dbReference type="SUPFAM" id="SSF57667">
    <property type="entry name" value="beta-beta-alpha zinc fingers"/>
    <property type="match status" value="2"/>
</dbReference>
<dbReference type="PROSITE" id="PS50157">
    <property type="entry name" value="ZINC_FINGER_C2H2_2"/>
    <property type="match status" value="3"/>
</dbReference>
<feature type="compositionally biased region" description="Polar residues" evidence="10">
    <location>
        <begin position="45"/>
        <end position="54"/>
    </location>
</feature>
<dbReference type="GO" id="GO:0000978">
    <property type="term" value="F:RNA polymerase II cis-regulatory region sequence-specific DNA binding"/>
    <property type="evidence" value="ECO:0007669"/>
    <property type="project" value="TreeGrafter"/>
</dbReference>
<evidence type="ECO:0000256" key="6">
    <source>
        <dbReference type="ARBA" id="ARBA00023015"/>
    </source>
</evidence>
<feature type="domain" description="C2H2-type" evidence="11">
    <location>
        <begin position="193"/>
        <end position="220"/>
    </location>
</feature>
<feature type="compositionally biased region" description="Basic and acidic residues" evidence="10">
    <location>
        <begin position="21"/>
        <end position="37"/>
    </location>
</feature>
<keyword evidence="4 9" id="KW-0863">Zinc-finger</keyword>
<evidence type="ECO:0000256" key="9">
    <source>
        <dbReference type="PROSITE-ProRule" id="PRU00042"/>
    </source>
</evidence>
<sequence>MMLSQNNAFDRGFKKNLQQRYEQEKNRPKPIELHGDLTSDEDSSDIGTPSVFTPTRSPFHLTPIFSFDPPKRSHSDSDTTFPLTKEPKRHLSDSSVVNTDRKCPTCSAIYPNYDAFAKHVATHLPTETVRNGDAKTHYCRLCQRGFARSDMLTRHMRLHTGIKPYECKLCGQVFSRSDHLNTHLRTHTGEKPYQCQHCSYAACRRDMITRHLRIHARKGQGQISGQGNRGRRTSSGSSDIRKSSASSYEYETTDLESPKWPPIWNHQRSSTSSVESGITEEVHLTDNSTPSPPKT</sequence>
<evidence type="ECO:0000256" key="2">
    <source>
        <dbReference type="ARBA" id="ARBA00022723"/>
    </source>
</evidence>
<evidence type="ECO:0000256" key="3">
    <source>
        <dbReference type="ARBA" id="ARBA00022737"/>
    </source>
</evidence>
<proteinExistence type="predicted"/>
<keyword evidence="3" id="KW-0677">Repeat</keyword>
<dbReference type="GO" id="GO:0005634">
    <property type="term" value="C:nucleus"/>
    <property type="evidence" value="ECO:0007669"/>
    <property type="project" value="UniProtKB-SubCell"/>
</dbReference>
<dbReference type="GO" id="GO:0001228">
    <property type="term" value="F:DNA-binding transcription activator activity, RNA polymerase II-specific"/>
    <property type="evidence" value="ECO:0007669"/>
    <property type="project" value="TreeGrafter"/>
</dbReference>
<dbReference type="InterPro" id="IPR013087">
    <property type="entry name" value="Znf_C2H2_type"/>
</dbReference>
<dbReference type="InterPro" id="IPR052795">
    <property type="entry name" value="RREB1"/>
</dbReference>
<comment type="subcellular location">
    <subcellularLocation>
        <location evidence="1">Nucleus</location>
    </subcellularLocation>
</comment>
<dbReference type="Proteomes" id="UP000549394">
    <property type="component" value="Unassembled WGS sequence"/>
</dbReference>
<feature type="region of interest" description="Disordered" evidence="10">
    <location>
        <begin position="66"/>
        <end position="93"/>
    </location>
</feature>
<organism evidence="12 13">
    <name type="scientific">Dimorphilus gyrociliatus</name>
    <dbReference type="NCBI Taxonomy" id="2664684"/>
    <lineage>
        <taxon>Eukaryota</taxon>
        <taxon>Metazoa</taxon>
        <taxon>Spiralia</taxon>
        <taxon>Lophotrochozoa</taxon>
        <taxon>Annelida</taxon>
        <taxon>Polychaeta</taxon>
        <taxon>Polychaeta incertae sedis</taxon>
        <taxon>Dinophilidae</taxon>
        <taxon>Dimorphilus</taxon>
    </lineage>
</organism>
<evidence type="ECO:0000256" key="8">
    <source>
        <dbReference type="ARBA" id="ARBA00023242"/>
    </source>
</evidence>
<gene>
    <name evidence="12" type="ORF">DGYR_LOCUS13076</name>
</gene>
<dbReference type="FunFam" id="3.30.160.60:FF:001498">
    <property type="entry name" value="Zinc finger protein 404"/>
    <property type="match status" value="1"/>
</dbReference>
<feature type="compositionally biased region" description="Polar residues" evidence="10">
    <location>
        <begin position="266"/>
        <end position="276"/>
    </location>
</feature>
<dbReference type="AlphaFoldDB" id="A0A7I8WC50"/>
<evidence type="ECO:0000256" key="4">
    <source>
        <dbReference type="ARBA" id="ARBA00022771"/>
    </source>
</evidence>
<evidence type="ECO:0000256" key="1">
    <source>
        <dbReference type="ARBA" id="ARBA00004123"/>
    </source>
</evidence>
<dbReference type="PROSITE" id="PS00028">
    <property type="entry name" value="ZINC_FINGER_C2H2_1"/>
    <property type="match status" value="2"/>
</dbReference>
<keyword evidence="6" id="KW-0805">Transcription regulation</keyword>
<feature type="region of interest" description="Disordered" evidence="10">
    <location>
        <begin position="216"/>
        <end position="295"/>
    </location>
</feature>
<evidence type="ECO:0000256" key="7">
    <source>
        <dbReference type="ARBA" id="ARBA00023163"/>
    </source>
</evidence>